<dbReference type="Proteomes" id="UP000799536">
    <property type="component" value="Unassembled WGS sequence"/>
</dbReference>
<organism evidence="2 3">
    <name type="scientific">Delitschia confertaspora ATCC 74209</name>
    <dbReference type="NCBI Taxonomy" id="1513339"/>
    <lineage>
        <taxon>Eukaryota</taxon>
        <taxon>Fungi</taxon>
        <taxon>Dikarya</taxon>
        <taxon>Ascomycota</taxon>
        <taxon>Pezizomycotina</taxon>
        <taxon>Dothideomycetes</taxon>
        <taxon>Pleosporomycetidae</taxon>
        <taxon>Pleosporales</taxon>
        <taxon>Delitschiaceae</taxon>
        <taxon>Delitschia</taxon>
    </lineage>
</organism>
<evidence type="ECO:0000313" key="3">
    <source>
        <dbReference type="Proteomes" id="UP000799536"/>
    </source>
</evidence>
<keyword evidence="3" id="KW-1185">Reference proteome</keyword>
<proteinExistence type="predicted"/>
<evidence type="ECO:0000256" key="1">
    <source>
        <dbReference type="SAM" id="MobiDB-lite"/>
    </source>
</evidence>
<evidence type="ECO:0000313" key="2">
    <source>
        <dbReference type="EMBL" id="KAF2198873.1"/>
    </source>
</evidence>
<accession>A0A9P4JG84</accession>
<dbReference type="AlphaFoldDB" id="A0A9P4JG84"/>
<dbReference type="OrthoDB" id="3920403at2759"/>
<protein>
    <submittedName>
        <fullName evidence="2">Uncharacterized protein</fullName>
    </submittedName>
</protein>
<feature type="region of interest" description="Disordered" evidence="1">
    <location>
        <begin position="188"/>
        <end position="211"/>
    </location>
</feature>
<comment type="caution">
    <text evidence="2">The sequence shown here is derived from an EMBL/GenBank/DDBJ whole genome shotgun (WGS) entry which is preliminary data.</text>
</comment>
<dbReference type="EMBL" id="ML994112">
    <property type="protein sequence ID" value="KAF2198873.1"/>
    <property type="molecule type" value="Genomic_DNA"/>
</dbReference>
<gene>
    <name evidence="2" type="ORF">GQ43DRAFT_442991</name>
</gene>
<sequence length="252" mass="27712">MSIPHLGIPPLTLLPSPLPSTALQVGRLITKPAPSSPSSYLNPSRILIDQDYDDVGHRWYKDVVRVSSVPNKDTKKDGVVFEQSLGASLLIPEKDRPTKEGEELGTIESEEVIVRMLKDPTAALNKIFQNEEGKTWLQNIIKSGQNNDVYMITALRTVKAASYKRAALIPAGPQKGLWEVVRYVPEGEGEEEDIRHTGQGKGKKRRDSGLEVDTGSKWDVVGVEIRRVEMDGEGGGVRVGEVVGEEEGRGMF</sequence>
<name>A0A9P4JG84_9PLEO</name>
<reference evidence="2" key="1">
    <citation type="journal article" date="2020" name="Stud. Mycol.">
        <title>101 Dothideomycetes genomes: a test case for predicting lifestyles and emergence of pathogens.</title>
        <authorList>
            <person name="Haridas S."/>
            <person name="Albert R."/>
            <person name="Binder M."/>
            <person name="Bloem J."/>
            <person name="Labutti K."/>
            <person name="Salamov A."/>
            <person name="Andreopoulos B."/>
            <person name="Baker S."/>
            <person name="Barry K."/>
            <person name="Bills G."/>
            <person name="Bluhm B."/>
            <person name="Cannon C."/>
            <person name="Castanera R."/>
            <person name="Culley D."/>
            <person name="Daum C."/>
            <person name="Ezra D."/>
            <person name="Gonzalez J."/>
            <person name="Henrissat B."/>
            <person name="Kuo A."/>
            <person name="Liang C."/>
            <person name="Lipzen A."/>
            <person name="Lutzoni F."/>
            <person name="Magnuson J."/>
            <person name="Mondo S."/>
            <person name="Nolan M."/>
            <person name="Ohm R."/>
            <person name="Pangilinan J."/>
            <person name="Park H.-J."/>
            <person name="Ramirez L."/>
            <person name="Alfaro M."/>
            <person name="Sun H."/>
            <person name="Tritt A."/>
            <person name="Yoshinaga Y."/>
            <person name="Zwiers L.-H."/>
            <person name="Turgeon B."/>
            <person name="Goodwin S."/>
            <person name="Spatafora J."/>
            <person name="Crous P."/>
            <person name="Grigoriev I."/>
        </authorList>
    </citation>
    <scope>NUCLEOTIDE SEQUENCE</scope>
    <source>
        <strain evidence="2">ATCC 74209</strain>
    </source>
</reference>